<dbReference type="AlphaFoldDB" id="A0A7W3QJK2"/>
<dbReference type="Proteomes" id="UP000572680">
    <property type="component" value="Unassembled WGS sequence"/>
</dbReference>
<protein>
    <submittedName>
        <fullName evidence="1">Uncharacterized protein</fullName>
    </submittedName>
</protein>
<accession>A0A7W3QJK2</accession>
<evidence type="ECO:0000313" key="1">
    <source>
        <dbReference type="EMBL" id="MBA8949407.1"/>
    </source>
</evidence>
<name>A0A7W3QJK2_ACTNM</name>
<dbReference type="EMBL" id="JACJIA010000001">
    <property type="protein sequence ID" value="MBA8949407.1"/>
    <property type="molecule type" value="Genomic_DNA"/>
</dbReference>
<evidence type="ECO:0000313" key="2">
    <source>
        <dbReference type="Proteomes" id="UP000572680"/>
    </source>
</evidence>
<organism evidence="1 2">
    <name type="scientific">Actinomadura namibiensis</name>
    <dbReference type="NCBI Taxonomy" id="182080"/>
    <lineage>
        <taxon>Bacteria</taxon>
        <taxon>Bacillati</taxon>
        <taxon>Actinomycetota</taxon>
        <taxon>Actinomycetes</taxon>
        <taxon>Streptosporangiales</taxon>
        <taxon>Thermomonosporaceae</taxon>
        <taxon>Actinomadura</taxon>
    </lineage>
</organism>
<proteinExistence type="predicted"/>
<sequence>MPNNDELLLQLATALVDEGMIAKVRDAPPAPFRRPGRCVWVQNPRHPDWTGHITLRDPEDPPSGVLWWFFSWNERISPAFDLYGAAHRITDRLTPRPTSLALTDAVRLIEGRLVSRDGLPTGCAWGIQSTC</sequence>
<dbReference type="RefSeq" id="WP_182841841.1">
    <property type="nucleotide sequence ID" value="NZ_BAAALP010000090.1"/>
</dbReference>
<comment type="caution">
    <text evidence="1">The sequence shown here is derived from an EMBL/GenBank/DDBJ whole genome shotgun (WGS) entry which is preliminary data.</text>
</comment>
<gene>
    <name evidence="1" type="ORF">HNR61_001005</name>
</gene>
<keyword evidence="2" id="KW-1185">Reference proteome</keyword>
<reference evidence="1 2" key="1">
    <citation type="submission" date="2020-08" db="EMBL/GenBank/DDBJ databases">
        <title>Genomic Encyclopedia of Type Strains, Phase IV (KMG-IV): sequencing the most valuable type-strain genomes for metagenomic binning, comparative biology and taxonomic classification.</title>
        <authorList>
            <person name="Goeker M."/>
        </authorList>
    </citation>
    <scope>NUCLEOTIDE SEQUENCE [LARGE SCALE GENOMIC DNA]</scope>
    <source>
        <strain evidence="1 2">DSM 44197</strain>
    </source>
</reference>